<name>A0ACC0W036_9STRA</name>
<gene>
    <name evidence="1" type="ORF">PsorP6_009592</name>
</gene>
<keyword evidence="2" id="KW-1185">Reference proteome</keyword>
<comment type="caution">
    <text evidence="1">The sequence shown here is derived from an EMBL/GenBank/DDBJ whole genome shotgun (WGS) entry which is preliminary data.</text>
</comment>
<dbReference type="Proteomes" id="UP001163321">
    <property type="component" value="Chromosome 5"/>
</dbReference>
<dbReference type="EMBL" id="CM047584">
    <property type="protein sequence ID" value="KAI9912000.1"/>
    <property type="molecule type" value="Genomic_DNA"/>
</dbReference>
<reference evidence="1 2" key="1">
    <citation type="journal article" date="2022" name="bioRxiv">
        <title>The genome of the oomycete Peronosclerospora sorghi, a cosmopolitan pathogen of maize and sorghum, is inflated with dispersed pseudogenes.</title>
        <authorList>
            <person name="Fletcher K."/>
            <person name="Martin F."/>
            <person name="Isakeit T."/>
            <person name="Cavanaugh K."/>
            <person name="Magill C."/>
            <person name="Michelmore R."/>
        </authorList>
    </citation>
    <scope>NUCLEOTIDE SEQUENCE [LARGE SCALE GENOMIC DNA]</scope>
    <source>
        <strain evidence="1">P6</strain>
    </source>
</reference>
<evidence type="ECO:0000313" key="1">
    <source>
        <dbReference type="EMBL" id="KAI9912000.1"/>
    </source>
</evidence>
<organism evidence="1 2">
    <name type="scientific">Peronosclerospora sorghi</name>
    <dbReference type="NCBI Taxonomy" id="230839"/>
    <lineage>
        <taxon>Eukaryota</taxon>
        <taxon>Sar</taxon>
        <taxon>Stramenopiles</taxon>
        <taxon>Oomycota</taxon>
        <taxon>Peronosporomycetes</taxon>
        <taxon>Peronosporales</taxon>
        <taxon>Peronosporaceae</taxon>
        <taxon>Peronosclerospora</taxon>
    </lineage>
</organism>
<proteinExistence type="predicted"/>
<accession>A0ACC0W036</accession>
<evidence type="ECO:0000313" key="2">
    <source>
        <dbReference type="Proteomes" id="UP001163321"/>
    </source>
</evidence>
<sequence length="168" mass="17836">MDALYGGRDNVEPSATLDVGGLGGVKVVVRGDKEPKAVEIVGDEEEPKLCPTGSPLTPLRLKQQLVTVEDAVLFENAEKGSLPQTVYPDLMALVTQTGGNLSDDRDDSCKSPTPEPPAPSLEDAIAPTNPAKAKRKKTGDATPQDIKVRTGGKDKDPIELGRNFFQEG</sequence>
<protein>
    <submittedName>
        <fullName evidence="1">Uncharacterized protein</fullName>
    </submittedName>
</protein>